<dbReference type="PANTHER" id="PTHR35272:SF4">
    <property type="entry name" value="THIOL:DISULFIDE INTERCHANGE PROTEIN DSBG"/>
    <property type="match status" value="1"/>
</dbReference>
<organism evidence="2 3">
    <name type="scientific">Aeromonas caviae</name>
    <name type="common">Aeromonas punctata</name>
    <dbReference type="NCBI Taxonomy" id="648"/>
    <lineage>
        <taxon>Bacteria</taxon>
        <taxon>Pseudomonadati</taxon>
        <taxon>Pseudomonadota</taxon>
        <taxon>Gammaproteobacteria</taxon>
        <taxon>Aeromonadales</taxon>
        <taxon>Aeromonadaceae</taxon>
        <taxon>Aeromonas</taxon>
    </lineage>
</organism>
<dbReference type="Proteomes" id="UP001161704">
    <property type="component" value="Unassembled WGS sequence"/>
</dbReference>
<evidence type="ECO:0000313" key="2">
    <source>
        <dbReference type="EMBL" id="MDH1505875.1"/>
    </source>
</evidence>
<reference evidence="2" key="1">
    <citation type="submission" date="2022-09" db="EMBL/GenBank/DDBJ databases">
        <title>Intensive care unit water sources are persistently colonized with multi-drug resistant bacteria and are the site of extensive horizontal gene transfer of antibiotic resistance genes.</title>
        <authorList>
            <person name="Diorio-Toth L."/>
        </authorList>
    </citation>
    <scope>NUCLEOTIDE SEQUENCE</scope>
    <source>
        <strain evidence="2">GD03710</strain>
    </source>
</reference>
<accession>A0AA42R992</accession>
<protein>
    <recommendedName>
        <fullName evidence="4">Thiol:disulfide interchange protein DsbC</fullName>
    </recommendedName>
</protein>
<dbReference type="RefSeq" id="WP_279963628.1">
    <property type="nucleotide sequence ID" value="NZ_JAOCFK010000049.1"/>
</dbReference>
<dbReference type="PANTHER" id="PTHR35272">
    <property type="entry name" value="THIOL:DISULFIDE INTERCHANGE PROTEIN DSBC-RELATED"/>
    <property type="match status" value="1"/>
</dbReference>
<feature type="signal peptide" evidence="1">
    <location>
        <begin position="1"/>
        <end position="20"/>
    </location>
</feature>
<evidence type="ECO:0000313" key="3">
    <source>
        <dbReference type="Proteomes" id="UP001161704"/>
    </source>
</evidence>
<dbReference type="SUPFAM" id="SSF52833">
    <property type="entry name" value="Thioredoxin-like"/>
    <property type="match status" value="1"/>
</dbReference>
<dbReference type="InterPro" id="IPR036249">
    <property type="entry name" value="Thioredoxin-like_sf"/>
</dbReference>
<name>A0AA42R992_AERCA</name>
<evidence type="ECO:0000256" key="1">
    <source>
        <dbReference type="SAM" id="SignalP"/>
    </source>
</evidence>
<gene>
    <name evidence="2" type="ORF">N5I20_12490</name>
</gene>
<dbReference type="InterPro" id="IPR051470">
    <property type="entry name" value="Thiol:disulfide_interchange"/>
</dbReference>
<keyword evidence="1" id="KW-0732">Signal</keyword>
<comment type="caution">
    <text evidence="2">The sequence shown here is derived from an EMBL/GenBank/DDBJ whole genome shotgun (WGS) entry which is preliminary data.</text>
</comment>
<proteinExistence type="predicted"/>
<sequence>MKKRPALLAISLLASALAHAQEPKMSQEDTEKAVEKNIVKSAPIPLDGLVAAKDKNGDDVIVSTNGRYVLKGYLLDIYTNKTIKNVKDAVDARYLTLSNMGLNLVDIATIPYGNPNLPLQGRIMVDPYCKQCTELLQQLSTMRDDIHVEIMITPISGNQAIQTALNLWCSYELDYNKGRHIVDLLIKGAPYPVEPEQKQCKGQRVLVNTMLVRTFNLEGLPAIWRADGYSELGIPKDLKAFLNERRKTEEKS</sequence>
<dbReference type="EMBL" id="JAOCIZ010000046">
    <property type="protein sequence ID" value="MDH1505875.1"/>
    <property type="molecule type" value="Genomic_DNA"/>
</dbReference>
<evidence type="ECO:0008006" key="4">
    <source>
        <dbReference type="Google" id="ProtNLM"/>
    </source>
</evidence>
<dbReference type="Gene3D" id="3.40.30.10">
    <property type="entry name" value="Glutaredoxin"/>
    <property type="match status" value="1"/>
</dbReference>
<feature type="chain" id="PRO_5041275968" description="Thiol:disulfide interchange protein DsbC" evidence="1">
    <location>
        <begin position="21"/>
        <end position="252"/>
    </location>
</feature>
<dbReference type="AlphaFoldDB" id="A0AA42R992"/>